<dbReference type="PROSITE" id="PS50181">
    <property type="entry name" value="FBOX"/>
    <property type="match status" value="1"/>
</dbReference>
<dbReference type="InterPro" id="IPR001810">
    <property type="entry name" value="F-box_dom"/>
</dbReference>
<dbReference type="GeneID" id="73468233"/>
<name>A0A8J5QR12_9ASCO</name>
<evidence type="ECO:0000259" key="1">
    <source>
        <dbReference type="PROSITE" id="PS50181"/>
    </source>
</evidence>
<dbReference type="EMBL" id="JAGSYN010000054">
    <property type="protein sequence ID" value="KAG7665025.1"/>
    <property type="molecule type" value="Genomic_DNA"/>
</dbReference>
<organism evidence="2 3">
    <name type="scientific">[Candida] subhashii</name>
    <dbReference type="NCBI Taxonomy" id="561895"/>
    <lineage>
        <taxon>Eukaryota</taxon>
        <taxon>Fungi</taxon>
        <taxon>Dikarya</taxon>
        <taxon>Ascomycota</taxon>
        <taxon>Saccharomycotina</taxon>
        <taxon>Pichiomycetes</taxon>
        <taxon>Debaryomycetaceae</taxon>
        <taxon>Spathaspora</taxon>
    </lineage>
</organism>
<feature type="domain" description="F-box" evidence="1">
    <location>
        <begin position="12"/>
        <end position="57"/>
    </location>
</feature>
<gene>
    <name evidence="2" type="ORF">J8A68_001432</name>
</gene>
<dbReference type="RefSeq" id="XP_049265257.1">
    <property type="nucleotide sequence ID" value="XM_049405085.1"/>
</dbReference>
<reference evidence="2 3" key="1">
    <citation type="journal article" date="2021" name="DNA Res.">
        <title>Genome analysis of Candida subhashii reveals its hybrid nature and dual mitochondrial genome conformations.</title>
        <authorList>
            <person name="Mixao V."/>
            <person name="Hegedusova E."/>
            <person name="Saus E."/>
            <person name="Pryszcz L.P."/>
            <person name="Cillingova A."/>
            <person name="Nosek J."/>
            <person name="Gabaldon T."/>
        </authorList>
    </citation>
    <scope>NUCLEOTIDE SEQUENCE [LARGE SCALE GENOMIC DNA]</scope>
    <source>
        <strain evidence="2 3">CBS 10753</strain>
    </source>
</reference>
<accession>A0A8J5QR12</accession>
<protein>
    <recommendedName>
        <fullName evidence="1">F-box domain-containing protein</fullName>
    </recommendedName>
</protein>
<sequence length="354" mass="41906">MNKERIESKQNVKSLLSIPDDVCLRIFRYLSPFELAQIQLLNKRLNNLSNQALWHSIYVYHRGNDFHTGMYWFNYTWMHLDAFLHFSRSRKLKKQFMKRLIFCNDSFMAVGWIEWLEKELRGCDITFSEVANLESILRMRSRNCDKLGLLYIPTSSNFSTDNIHLIRSLRIKSASQEFCETWLPQFTSLKSLHLEEPIYFRLKKKLRLTSLFLGNPEDNDDITSIITSVLGNVALSELRSLRLPKIDYWNEISQELFSIEEIQLDNEIAHLPYYSLREVHYLNDDSVNIDMDFLVHHPITYLSVNPGYNYSCQRFNAITTLKKVKLNQNEFIVVRSSRKVSYRPVSVNYPQIFS</sequence>
<comment type="caution">
    <text evidence="2">The sequence shown here is derived from an EMBL/GenBank/DDBJ whole genome shotgun (WGS) entry which is preliminary data.</text>
</comment>
<dbReference type="Pfam" id="PF12937">
    <property type="entry name" value="F-box-like"/>
    <property type="match status" value="1"/>
</dbReference>
<dbReference type="Proteomes" id="UP000694255">
    <property type="component" value="Unassembled WGS sequence"/>
</dbReference>
<evidence type="ECO:0000313" key="2">
    <source>
        <dbReference type="EMBL" id="KAG7665025.1"/>
    </source>
</evidence>
<keyword evidence="3" id="KW-1185">Reference proteome</keyword>
<dbReference type="OrthoDB" id="2852960at2759"/>
<dbReference type="AlphaFoldDB" id="A0A8J5QR12"/>
<proteinExistence type="predicted"/>
<evidence type="ECO:0000313" key="3">
    <source>
        <dbReference type="Proteomes" id="UP000694255"/>
    </source>
</evidence>